<dbReference type="Pfam" id="PF03108">
    <property type="entry name" value="DBD_Tnp_Mut"/>
    <property type="match status" value="1"/>
</dbReference>
<proteinExistence type="predicted"/>
<accession>A0AAQ3NWM0</accession>
<dbReference type="PANTHER" id="PTHR31973">
    <property type="entry name" value="POLYPROTEIN, PUTATIVE-RELATED"/>
    <property type="match status" value="1"/>
</dbReference>
<feature type="compositionally biased region" description="Acidic residues" evidence="1">
    <location>
        <begin position="443"/>
        <end position="452"/>
    </location>
</feature>
<dbReference type="EMBL" id="CP144698">
    <property type="protein sequence ID" value="WVZ16705.1"/>
    <property type="molecule type" value="Genomic_DNA"/>
</dbReference>
<organism evidence="4 5">
    <name type="scientific">Vigna mungo</name>
    <name type="common">Black gram</name>
    <name type="synonym">Phaseolus mungo</name>
    <dbReference type="NCBI Taxonomy" id="3915"/>
    <lineage>
        <taxon>Eukaryota</taxon>
        <taxon>Viridiplantae</taxon>
        <taxon>Streptophyta</taxon>
        <taxon>Embryophyta</taxon>
        <taxon>Tracheophyta</taxon>
        <taxon>Spermatophyta</taxon>
        <taxon>Magnoliopsida</taxon>
        <taxon>eudicotyledons</taxon>
        <taxon>Gunneridae</taxon>
        <taxon>Pentapetalae</taxon>
        <taxon>rosids</taxon>
        <taxon>fabids</taxon>
        <taxon>Fabales</taxon>
        <taxon>Fabaceae</taxon>
        <taxon>Papilionoideae</taxon>
        <taxon>50 kb inversion clade</taxon>
        <taxon>NPAAA clade</taxon>
        <taxon>indigoferoid/millettioid clade</taxon>
        <taxon>Phaseoleae</taxon>
        <taxon>Vigna</taxon>
    </lineage>
</organism>
<protein>
    <recommendedName>
        <fullName evidence="6">Transposase MuDR plant domain-containing protein</fullName>
    </recommendedName>
</protein>
<feature type="domain" description="Transposase MuDR plant" evidence="2">
    <location>
        <begin position="468"/>
        <end position="521"/>
    </location>
</feature>
<dbReference type="PANTHER" id="PTHR31973:SF187">
    <property type="entry name" value="MUTATOR TRANSPOSASE MUDRA PROTEIN"/>
    <property type="match status" value="1"/>
</dbReference>
<evidence type="ECO:0000259" key="2">
    <source>
        <dbReference type="Pfam" id="PF03108"/>
    </source>
</evidence>
<name>A0AAQ3NWM0_VIGMU</name>
<dbReference type="Pfam" id="PF26130">
    <property type="entry name" value="PB1-like"/>
    <property type="match status" value="1"/>
</dbReference>
<keyword evidence="5" id="KW-1185">Reference proteome</keyword>
<feature type="domain" description="PB1-like" evidence="3">
    <location>
        <begin position="88"/>
        <end position="184"/>
    </location>
</feature>
<evidence type="ECO:0000313" key="5">
    <source>
        <dbReference type="Proteomes" id="UP001374535"/>
    </source>
</evidence>
<dbReference type="AlphaFoldDB" id="A0AAQ3NWM0"/>
<evidence type="ECO:0000256" key="1">
    <source>
        <dbReference type="SAM" id="MobiDB-lite"/>
    </source>
</evidence>
<dbReference type="Proteomes" id="UP001374535">
    <property type="component" value="Chromosome 3"/>
</dbReference>
<evidence type="ECO:0000313" key="4">
    <source>
        <dbReference type="EMBL" id="WVZ16705.1"/>
    </source>
</evidence>
<feature type="compositionally biased region" description="Basic and acidic residues" evidence="1">
    <location>
        <begin position="373"/>
        <end position="383"/>
    </location>
</feature>
<evidence type="ECO:0000259" key="3">
    <source>
        <dbReference type="Pfam" id="PF26130"/>
    </source>
</evidence>
<dbReference type="InterPro" id="IPR004332">
    <property type="entry name" value="Transposase_MuDR"/>
</dbReference>
<feature type="region of interest" description="Disordered" evidence="1">
    <location>
        <begin position="413"/>
        <end position="456"/>
    </location>
</feature>
<evidence type="ECO:0008006" key="6">
    <source>
        <dbReference type="Google" id="ProtNLM"/>
    </source>
</evidence>
<gene>
    <name evidence="4" type="ORF">V8G54_009687</name>
</gene>
<feature type="region of interest" description="Disordered" evidence="1">
    <location>
        <begin position="373"/>
        <end position="392"/>
    </location>
</feature>
<sequence>MENNLDVVGLVVDLVVAPPSRLSTRLADHQDELLISESASEACAKSLAERIRTPLGLLSFVIGVWTSIAKSFYVCVKCFELFEWKLVEDIKVVIHHGGKFVNDGCLKYEGESDTMLFDPDVWSYFVVVSVVKSLGYDGFKELWFFVGCGPVLDDRLEPLSGDVGVMHMFNLAQLNGQVHLYVMHTVSEAEVIHMIEYNVDKGGDKVAPQVNECGDGAQVVEGMDDGVRQHLDEGVGAHGQRVEVVVGEDEMTEAFENEGERIEAQEGEVDSDRIDVEGGHAERTTADEVQVEEVDAEEAVVEEADEVQVEEAEVEEVVVEEADEVHEEGKGPVEAERIEGNRLDGEGDRLDGEAYTIEVEDLEVEDLEDIEVEVRDWSTSRDGDDGEMNSDDGLVDINVQCDVHESCTEIKVEVEPFLPGSESDSEEDEINDSKSEDLTSPDISDEESEDEEGYGHFSTFTVPKKMVDFNWEVGTYFVDKQDILDAIKTYAVENGKILKLVKNDKKRIRVKCLGSKGECPWVAYFGFMDAVKSWQLRTMEVDIRDKFTRKWNIAISKNMTYRVKAHASDEVEGSFIKQYSRIYDYAHELLGRNPRSTIKVKVDPYDGKPIFKRFYACLKACKDSFVSCRPIIGLDGAFLKGKHRGELLTVVAQDANDQMLPLAYAIVEVENKET</sequence>
<dbReference type="InterPro" id="IPR058594">
    <property type="entry name" value="PB1-like_dom_pln"/>
</dbReference>
<reference evidence="4 5" key="1">
    <citation type="journal article" date="2023" name="Life. Sci Alliance">
        <title>Evolutionary insights into 3D genome organization and epigenetic landscape of Vigna mungo.</title>
        <authorList>
            <person name="Junaid A."/>
            <person name="Singh B."/>
            <person name="Bhatia S."/>
        </authorList>
    </citation>
    <scope>NUCLEOTIDE SEQUENCE [LARGE SCALE GENOMIC DNA]</scope>
    <source>
        <strain evidence="4">Urdbean</strain>
    </source>
</reference>